<dbReference type="PROSITE" id="PS00330">
    <property type="entry name" value="HEMOLYSIN_CALCIUM"/>
    <property type="match status" value="3"/>
</dbReference>
<feature type="compositionally biased region" description="Polar residues" evidence="5">
    <location>
        <begin position="171"/>
        <end position="181"/>
    </location>
</feature>
<sequence>MRFFFVNDPNETWKVLDEGGKSYMVYVATKKEDIHRTGEFLAFGGGQVTVSELEEAKALGNDNIKTAIYADFEPSPERLEARRQKSPGLDLTPVMTQYGNQKNTLPSQINANRPPQHPELDQLQTRGSLNSKPHLDPHLPPSNKIDPAPLRHLLSINGLGQEADQAIASHDNASPNHNQIKQVPKSDTHPSVTNTDVEHWEKPKVTTKTGGGSTNYDGRQPTIQMENDAIISKAAPDFTGKHPDSVLVQLDMESGGSTTITRPGSQGQTDTFRLQHSLARQQKTHQRQTQHVLSLKTLLDMGVNFEGRPVTAEQLNDIGPASLKKLSFEPQQLHDFLTRHDLNDPALKPALRLIKERMNAADVDTSPLLKRGVLEDHAIAKKTLNLLNEVNSHTKCHSDGTFTVKPELMRAIQTKNLVHRMNKVVNYAGLGISGLGYYFRSQVISNYEQALKQEGLTPEQRQRIEFERNFAIVSFGTNAGIDIGQYALSKMASSIMINNVSKPISHIATKARLIKVGGPVLSLLGTGFDVYDAYQAFSKLDTETAPDVRQDLIVSGSLSVAGAVVGIGTAAAFIVGGSAAAMAGPIGLVIGGVLLAGGQIYSAVRQVEEIEKQIYLSVGDKWETGWRTFWARPPSKEIQNRLANSQRGEYREMCDIFLEKNAIKMLSDKGLKNVYRYVYSLKDFNLKSQPYFKLHILSPEMVTLSTVEDVDHINNMVDCFSRVEDLEKSRNELKQELKNRYGNNWEWVYQNLEFVETSEYYHTPIFKEVDDIFDASDTDSIKNAFSLDNLDNNRADGSILFNLGDGNDQAIGYRRRRNIFLGGKGAKKYTGRALNDLFYLGGSSQDSTREDFIGSHFDGQGGEDTLVIQATPEEVDGYLVRLVDGYIYYKGRGKIPRMEKMAQITDIEHIIGHATLNDTIMGNEHDNQLNGQGGESLLYGLGGNDTLTLEQGSAYGGEGEDSYIVLQNDTGKDACIDIIDGGAKGERSHVILKHSVKQIKSITLVKKGSTEGHYSLRILLNNDNGTGTQLDLADGYRRSADGAQLELCGRYSLTTHDGVQLDTTSWPERIKVDDNNTEICPLPVLSAQYVASLDNTQKQDSNSAVIFDLSKKQSGASLPVPDARVIKMSRLIGDTSLHNRMYGDEDNNQLISPRGRSVLYGMPGNDMLALSNGLADGGLGEDSTSVLQNTDNRKAEIDIIDTGSVTAEHNHVVLQHDVTQIQSIVLIKKDAAWVNPKWEYRDNYTLRILLTNDNGTTTQVDLEDTYRLSKDGTQLQSHDRYSLTTRDGIQIDVMSWPETLKVADKQKQQGVDTWPLPLISGQYVPVYDLKRSAFLGSPAAENGVIEFIQKNPEGYSEINVGEQKTVLPKWLTLSLRDTGYHDKIEGHHNDDLLSSTLGNDLLKGGPGADIYEIDSTPYMKKTITIDNEDETDSPKTDLIVLKSVSMDQLNTLTVKDDHDLVLSAATPQIAVGILELRLRRFMQDKRYQHMVIIDKTGDSYLLEKGADGQAHIYMADFDEPTGEFKKGKQQDNFKEQASSSNDLVKLSNAAVLTENTFRALAGDDSVIDESDLDVKVYGGTDNDIVIVAKDRTGQFRKGDKTFYGEGGDDFLAGGAGSDHLYGGIGKDTLQGNTGNDRLEGGEGDDTYLYTVGDGDDVIKEIGGNNVLVLLGEITEKDVKLRKQGDHLYILIATGEGKKAGDIKIEDYFASEKHQIEKLWIANKEYHMRALLKRSATENGFHQDWPVALSDLLDHADRWLSGITQAMSAFHQPHVVNTVFGRQDMGSVFGLPLSFVELTP</sequence>
<protein>
    <submittedName>
        <fullName evidence="6">Uncharacterized protein</fullName>
    </submittedName>
</protein>
<dbReference type="Pfam" id="PF00353">
    <property type="entry name" value="HemolysinCabind"/>
    <property type="match status" value="4"/>
</dbReference>
<dbReference type="GO" id="GO:0005576">
    <property type="term" value="C:extracellular region"/>
    <property type="evidence" value="ECO:0007669"/>
    <property type="project" value="UniProtKB-SubCell"/>
</dbReference>
<feature type="compositionally biased region" description="Polar residues" evidence="5">
    <location>
        <begin position="122"/>
        <end position="131"/>
    </location>
</feature>
<feature type="compositionally biased region" description="Polar residues" evidence="5">
    <location>
        <begin position="98"/>
        <end position="113"/>
    </location>
</feature>
<feature type="coiled-coil region" evidence="4">
    <location>
        <begin position="716"/>
        <end position="743"/>
    </location>
</feature>
<dbReference type="InterPro" id="IPR018511">
    <property type="entry name" value="Hemolysin-typ_Ca-bd_CS"/>
</dbReference>
<keyword evidence="2" id="KW-0964">Secreted</keyword>
<keyword evidence="4" id="KW-0175">Coiled coil</keyword>
<dbReference type="GO" id="GO:0005509">
    <property type="term" value="F:calcium ion binding"/>
    <property type="evidence" value="ECO:0007669"/>
    <property type="project" value="InterPro"/>
</dbReference>
<feature type="region of interest" description="Disordered" evidence="5">
    <location>
        <begin position="98"/>
        <end position="149"/>
    </location>
</feature>
<evidence type="ECO:0000256" key="3">
    <source>
        <dbReference type="ARBA" id="ARBA00022837"/>
    </source>
</evidence>
<dbReference type="InterPro" id="IPR011049">
    <property type="entry name" value="Serralysin-like_metalloprot_C"/>
</dbReference>
<evidence type="ECO:0000256" key="4">
    <source>
        <dbReference type="SAM" id="Coils"/>
    </source>
</evidence>
<feature type="region of interest" description="Disordered" evidence="5">
    <location>
        <begin position="171"/>
        <end position="194"/>
    </location>
</feature>
<dbReference type="SUPFAM" id="SSF51120">
    <property type="entry name" value="beta-Roll"/>
    <property type="match status" value="3"/>
</dbReference>
<dbReference type="EMBL" id="CP017606">
    <property type="protein sequence ID" value="ATW29997.1"/>
    <property type="molecule type" value="Genomic_DNA"/>
</dbReference>
<evidence type="ECO:0000313" key="7">
    <source>
        <dbReference type="Proteomes" id="UP000230008"/>
    </source>
</evidence>
<reference evidence="7" key="1">
    <citation type="submission" date="2016-10" db="EMBL/GenBank/DDBJ databases">
        <authorList>
            <person name="Chevignon G."/>
        </authorList>
    </citation>
    <scope>NUCLEOTIDE SEQUENCE [LARGE SCALE GENOMIC DNA]</scope>
    <source>
        <strain evidence="7">A2C</strain>
    </source>
</reference>
<dbReference type="Gene3D" id="3.40.50.11050">
    <property type="match status" value="1"/>
</dbReference>
<proteinExistence type="predicted"/>
<dbReference type="InterPro" id="IPR038383">
    <property type="entry name" value="CPD_dom_sf"/>
</dbReference>
<comment type="subcellular location">
    <subcellularLocation>
        <location evidence="1">Secreted</location>
    </subcellularLocation>
</comment>
<organism evidence="6 7">
    <name type="scientific">Candidatus Williamhamiltonella defendens</name>
    <dbReference type="NCBI Taxonomy" id="138072"/>
    <lineage>
        <taxon>Bacteria</taxon>
        <taxon>Pseudomonadati</taxon>
        <taxon>Pseudomonadota</taxon>
        <taxon>Gammaproteobacteria</taxon>
        <taxon>Enterobacterales</taxon>
        <taxon>Enterobacteriaceae</taxon>
        <taxon>aphid secondary symbionts</taxon>
        <taxon>Candidatus Williamhamiltonella</taxon>
    </lineage>
</organism>
<dbReference type="PANTHER" id="PTHR38340">
    <property type="entry name" value="S-LAYER PROTEIN"/>
    <property type="match status" value="1"/>
</dbReference>
<name>A0A2D3T2H7_9ENTR</name>
<dbReference type="InterPro" id="IPR001343">
    <property type="entry name" value="Hemolysn_Ca-bd"/>
</dbReference>
<dbReference type="InterPro" id="IPR050557">
    <property type="entry name" value="RTX_toxin/Mannuronan_C5-epim"/>
</dbReference>
<evidence type="ECO:0000256" key="1">
    <source>
        <dbReference type="ARBA" id="ARBA00004613"/>
    </source>
</evidence>
<accession>A0A2D3T2H7</accession>
<dbReference type="Proteomes" id="UP000230008">
    <property type="component" value="Chromosome"/>
</dbReference>
<reference evidence="7" key="2">
    <citation type="submission" date="2017-11" db="EMBL/GenBank/DDBJ databases">
        <title>PacBio sequencing of new strain of the secondary endosymbiont Candidatus Hamiltonella defensa.</title>
        <authorList>
            <person name="Strand M.R."/>
            <person name="Oliver K."/>
        </authorList>
    </citation>
    <scope>NUCLEOTIDE SEQUENCE [LARGE SCALE GENOMIC DNA]</scope>
    <source>
        <strain evidence="7">A2C</strain>
    </source>
</reference>
<evidence type="ECO:0000313" key="6">
    <source>
        <dbReference type="EMBL" id="ATW29997.1"/>
    </source>
</evidence>
<gene>
    <name evidence="6" type="ORF">BJP41_06275</name>
</gene>
<evidence type="ECO:0000256" key="2">
    <source>
        <dbReference type="ARBA" id="ARBA00022525"/>
    </source>
</evidence>
<dbReference type="Gene3D" id="2.150.10.10">
    <property type="entry name" value="Serralysin-like metalloprotease, C-terminal"/>
    <property type="match status" value="2"/>
</dbReference>
<dbReference type="PRINTS" id="PR00313">
    <property type="entry name" value="CABNDNGRPT"/>
</dbReference>
<keyword evidence="3" id="KW-0106">Calcium</keyword>
<dbReference type="PANTHER" id="PTHR38340:SF1">
    <property type="entry name" value="S-LAYER PROTEIN"/>
    <property type="match status" value="1"/>
</dbReference>
<evidence type="ECO:0000256" key="5">
    <source>
        <dbReference type="SAM" id="MobiDB-lite"/>
    </source>
</evidence>